<evidence type="ECO:0000313" key="1">
    <source>
        <dbReference type="EMBL" id="CAB4014034.1"/>
    </source>
</evidence>
<dbReference type="Proteomes" id="UP001152795">
    <property type="component" value="Unassembled WGS sequence"/>
</dbReference>
<name>A0A6S7I683_PARCT</name>
<protein>
    <submittedName>
        <fullName evidence="1">Uncharacterized protein</fullName>
    </submittedName>
</protein>
<dbReference type="OrthoDB" id="10439465at2759"/>
<comment type="caution">
    <text evidence="1">The sequence shown here is derived from an EMBL/GenBank/DDBJ whole genome shotgun (WGS) entry which is preliminary data.</text>
</comment>
<gene>
    <name evidence="1" type="ORF">PACLA_8A084850</name>
</gene>
<dbReference type="EMBL" id="CACRXK020008122">
    <property type="protein sequence ID" value="CAB4014034.1"/>
    <property type="molecule type" value="Genomic_DNA"/>
</dbReference>
<feature type="non-terminal residue" evidence="1">
    <location>
        <position position="159"/>
    </location>
</feature>
<dbReference type="AlphaFoldDB" id="A0A6S7I683"/>
<accession>A0A6S7I683</accession>
<keyword evidence="2" id="KW-1185">Reference proteome</keyword>
<organism evidence="1 2">
    <name type="scientific">Paramuricea clavata</name>
    <name type="common">Red gorgonian</name>
    <name type="synonym">Violescent sea-whip</name>
    <dbReference type="NCBI Taxonomy" id="317549"/>
    <lineage>
        <taxon>Eukaryota</taxon>
        <taxon>Metazoa</taxon>
        <taxon>Cnidaria</taxon>
        <taxon>Anthozoa</taxon>
        <taxon>Octocorallia</taxon>
        <taxon>Malacalcyonacea</taxon>
        <taxon>Plexauridae</taxon>
        <taxon>Paramuricea</taxon>
    </lineage>
</organism>
<proteinExistence type="predicted"/>
<sequence length="159" mass="18462">MEFYLRFQKCLCRRFQWLRNNIPKWDIKSSLWCVWLVYSIGLMVTIAVIFGGVIEGNHEETCRDKNDNFSGTFKNVKMCRTKDNEIFFKEGTICGNLTNDYATFCWKAKSEVLGLLKRDEFFGPSILKITLCATPVLMLLLLKSARAPKRDDKRSQNVA</sequence>
<evidence type="ECO:0000313" key="2">
    <source>
        <dbReference type="Proteomes" id="UP001152795"/>
    </source>
</evidence>
<reference evidence="1" key="1">
    <citation type="submission" date="2020-04" db="EMBL/GenBank/DDBJ databases">
        <authorList>
            <person name="Alioto T."/>
            <person name="Alioto T."/>
            <person name="Gomez Garrido J."/>
        </authorList>
    </citation>
    <scope>NUCLEOTIDE SEQUENCE</scope>
    <source>
        <strain evidence="1">A484AB</strain>
    </source>
</reference>